<dbReference type="EMBL" id="VMFD01000002">
    <property type="protein sequence ID" value="TSC66566.1"/>
    <property type="molecule type" value="Genomic_DNA"/>
</dbReference>
<dbReference type="Proteomes" id="UP000316253">
    <property type="component" value="Unassembled WGS sequence"/>
</dbReference>
<evidence type="ECO:0000313" key="2">
    <source>
        <dbReference type="EMBL" id="TSC66566.1"/>
    </source>
</evidence>
<dbReference type="Pfam" id="PF00216">
    <property type="entry name" value="Bac_DNA_binding"/>
    <property type="match status" value="1"/>
</dbReference>
<name>A0A554JDV6_9BACT</name>
<organism evidence="2 3">
    <name type="scientific">Candidatus Berkelbacteria bacterium Gr01-1014_85</name>
    <dbReference type="NCBI Taxonomy" id="2017150"/>
    <lineage>
        <taxon>Bacteria</taxon>
        <taxon>Candidatus Berkelbacteria</taxon>
    </lineage>
</organism>
<dbReference type="PANTHER" id="PTHR33175:SF2">
    <property type="entry name" value="INTEGRATION HOST FACTOR SUBUNIT ALPHA"/>
    <property type="match status" value="1"/>
</dbReference>
<comment type="similarity">
    <text evidence="1">Belongs to the bacterial histone-like protein family.</text>
</comment>
<dbReference type="GO" id="GO:0003677">
    <property type="term" value="F:DNA binding"/>
    <property type="evidence" value="ECO:0007669"/>
    <property type="project" value="UniProtKB-KW"/>
</dbReference>
<proteinExistence type="inferred from homology"/>
<dbReference type="Gene3D" id="4.10.520.10">
    <property type="entry name" value="IHF-like DNA-binding proteins"/>
    <property type="match status" value="1"/>
</dbReference>
<evidence type="ECO:0000313" key="3">
    <source>
        <dbReference type="Proteomes" id="UP000316253"/>
    </source>
</evidence>
<comment type="caution">
    <text evidence="2">The sequence shown here is derived from an EMBL/GenBank/DDBJ whole genome shotgun (WGS) entry which is preliminary data.</text>
</comment>
<dbReference type="GO" id="GO:0005829">
    <property type="term" value="C:cytosol"/>
    <property type="evidence" value="ECO:0007669"/>
    <property type="project" value="TreeGrafter"/>
</dbReference>
<dbReference type="GO" id="GO:0030527">
    <property type="term" value="F:structural constituent of chromatin"/>
    <property type="evidence" value="ECO:0007669"/>
    <property type="project" value="InterPro"/>
</dbReference>
<dbReference type="SMART" id="SM00411">
    <property type="entry name" value="BHL"/>
    <property type="match status" value="1"/>
</dbReference>
<keyword evidence="2" id="KW-0238">DNA-binding</keyword>
<reference evidence="2 3" key="1">
    <citation type="submission" date="2017-08" db="EMBL/GenBank/DDBJ databases">
        <title>Mechanisms for carbon and nitrogen cycling indicate functional differentiation within the Candidate Phyla Radiation.</title>
        <authorList>
            <person name="Danczak R.E."/>
            <person name="Johnston M.D."/>
            <person name="Kenah C."/>
            <person name="Slattery M."/>
            <person name="Wrighton K.C."/>
            <person name="Wilkins M.J."/>
        </authorList>
    </citation>
    <scope>NUCLEOTIDE SEQUENCE [LARGE SCALE GENOMIC DNA]</scope>
    <source>
        <strain evidence="2">Gr01-1014_85</strain>
    </source>
</reference>
<dbReference type="InterPro" id="IPR000119">
    <property type="entry name" value="Hist_DNA-bd"/>
</dbReference>
<sequence length="93" mass="10558">MNKVELTKALVKQTQVDPQIASEFIDKLFETVAENLVKGEKITLAGLGTFSTHLHKQRATLHPKTKQPIELPALKMIKFQPSDKLKHRLETNK</sequence>
<protein>
    <submittedName>
        <fullName evidence="2">DNA-binding protein HU-beta</fullName>
    </submittedName>
</protein>
<gene>
    <name evidence="2" type="ORF">CEO22_44</name>
</gene>
<dbReference type="AlphaFoldDB" id="A0A554JDV6"/>
<dbReference type="InterPro" id="IPR010992">
    <property type="entry name" value="IHF-like_DNA-bd_dom_sf"/>
</dbReference>
<dbReference type="PANTHER" id="PTHR33175">
    <property type="entry name" value="DNA-BINDING PROTEIN HU"/>
    <property type="match status" value="1"/>
</dbReference>
<accession>A0A554JDV6</accession>
<evidence type="ECO:0000256" key="1">
    <source>
        <dbReference type="RuleBase" id="RU003939"/>
    </source>
</evidence>
<dbReference type="SUPFAM" id="SSF47729">
    <property type="entry name" value="IHF-like DNA-binding proteins"/>
    <property type="match status" value="1"/>
</dbReference>